<dbReference type="KEGG" id="ppi:YSA_07439"/>
<accession>I3UZ64</accession>
<dbReference type="AlphaFoldDB" id="I3UZ64"/>
<protein>
    <submittedName>
        <fullName evidence="1">Uncharacterized protein</fullName>
    </submittedName>
</protein>
<dbReference type="HOGENOM" id="CLU_3366705_0_0_6"/>
<proteinExistence type="predicted"/>
<dbReference type="Proteomes" id="UP000005268">
    <property type="component" value="Chromosome"/>
</dbReference>
<reference evidence="1 2" key="1">
    <citation type="journal article" date="2012" name="J. Bacteriol.">
        <title>Complete Genome Sequence of the Naphthalene-Degrading Pseudomonas putida Strain ND6.</title>
        <authorList>
            <person name="Li S."/>
            <person name="Zhao H."/>
            <person name="Li Y."/>
            <person name="Niu S."/>
            <person name="Cai B."/>
        </authorList>
    </citation>
    <scope>NUCLEOTIDE SEQUENCE [LARGE SCALE GENOMIC DNA]</scope>
    <source>
        <strain evidence="1 2">ND6</strain>
    </source>
</reference>
<evidence type="ECO:0000313" key="2">
    <source>
        <dbReference type="Proteomes" id="UP000005268"/>
    </source>
</evidence>
<sequence length="35" mass="3696">MVCSIFLHLDALGQFFFGAKPVTKNGSVEGAVGRV</sequence>
<dbReference type="EMBL" id="CP003588">
    <property type="protein sequence ID" value="AFK70785.1"/>
    <property type="molecule type" value="Genomic_DNA"/>
</dbReference>
<name>I3UZ64_PSEPU</name>
<gene>
    <name evidence="1" type="ORF">YSA_07439</name>
</gene>
<evidence type="ECO:0000313" key="1">
    <source>
        <dbReference type="EMBL" id="AFK70785.1"/>
    </source>
</evidence>
<organism evidence="1 2">
    <name type="scientific">Pseudomonas putida ND6</name>
    <dbReference type="NCBI Taxonomy" id="231023"/>
    <lineage>
        <taxon>Bacteria</taxon>
        <taxon>Pseudomonadati</taxon>
        <taxon>Pseudomonadota</taxon>
        <taxon>Gammaproteobacteria</taxon>
        <taxon>Pseudomonadales</taxon>
        <taxon>Pseudomonadaceae</taxon>
        <taxon>Pseudomonas</taxon>
    </lineage>
</organism>